<feature type="signal peptide" evidence="1">
    <location>
        <begin position="1"/>
        <end position="23"/>
    </location>
</feature>
<proteinExistence type="predicted"/>
<organism evidence="2 3">
    <name type="scientific">Undibacterium cyanobacteriorum</name>
    <dbReference type="NCBI Taxonomy" id="3073561"/>
    <lineage>
        <taxon>Bacteria</taxon>
        <taxon>Pseudomonadati</taxon>
        <taxon>Pseudomonadota</taxon>
        <taxon>Betaproteobacteria</taxon>
        <taxon>Burkholderiales</taxon>
        <taxon>Oxalobacteraceae</taxon>
        <taxon>Undibacterium</taxon>
    </lineage>
</organism>
<evidence type="ECO:0000313" key="3">
    <source>
        <dbReference type="Proteomes" id="UP001181355"/>
    </source>
</evidence>
<name>A0ABY9RKU4_9BURK</name>
<accession>A0ABY9RKU4</accession>
<dbReference type="RefSeq" id="WP_309483322.1">
    <property type="nucleotide sequence ID" value="NZ_CP133720.1"/>
</dbReference>
<evidence type="ECO:0000313" key="2">
    <source>
        <dbReference type="EMBL" id="WMW81845.1"/>
    </source>
</evidence>
<evidence type="ECO:0000256" key="1">
    <source>
        <dbReference type="SAM" id="SignalP"/>
    </source>
</evidence>
<protein>
    <submittedName>
        <fullName evidence="2">Uncharacterized protein</fullName>
    </submittedName>
</protein>
<sequence length="150" mass="16548">MKLRSKLSLLTIVSFIFSYAASASEEIQVAGQLTTIESQPGCGVLFIGSLANYQIVSGPSELIGKALKVMVPCAELPRAKYKRGSGDLVDFTVGSLHFLKLSRQRPKNLVHFSDQGLEDIYYLEAASMHELTRASKTKSRQRQQPGTERN</sequence>
<reference evidence="2" key="1">
    <citation type="submission" date="2023-09" db="EMBL/GenBank/DDBJ databases">
        <title>Undibacterium sp. 20NA77.5 isolated from freshwater.</title>
        <authorList>
            <person name="Le V."/>
            <person name="Ko S.-R."/>
            <person name="Ahn C.-Y."/>
            <person name="Oh H.-M."/>
        </authorList>
    </citation>
    <scope>NUCLEOTIDE SEQUENCE</scope>
    <source>
        <strain evidence="2">20NA77.5</strain>
    </source>
</reference>
<dbReference type="EMBL" id="CP133720">
    <property type="protein sequence ID" value="WMW81845.1"/>
    <property type="molecule type" value="Genomic_DNA"/>
</dbReference>
<keyword evidence="3" id="KW-1185">Reference proteome</keyword>
<gene>
    <name evidence="2" type="ORF">RF679_06060</name>
</gene>
<dbReference type="Proteomes" id="UP001181355">
    <property type="component" value="Chromosome"/>
</dbReference>
<keyword evidence="1" id="KW-0732">Signal</keyword>
<feature type="chain" id="PRO_5045348126" evidence="1">
    <location>
        <begin position="24"/>
        <end position="150"/>
    </location>
</feature>